<dbReference type="AlphaFoldDB" id="H0EWX7"/>
<protein>
    <submittedName>
        <fullName evidence="1">Uncharacterized protein</fullName>
    </submittedName>
</protein>
<dbReference type="InParanoid" id="H0EWX7"/>
<dbReference type="HOGENOM" id="CLU_3384890_0_0_1"/>
<evidence type="ECO:0000313" key="2">
    <source>
        <dbReference type="Proteomes" id="UP000005446"/>
    </source>
</evidence>
<dbReference type="Proteomes" id="UP000005446">
    <property type="component" value="Unassembled WGS sequence"/>
</dbReference>
<sequence length="33" mass="3599">MAAPELSMQFSIVCGVHVSLLYSSTLKKTQTDL</sequence>
<proteinExistence type="predicted"/>
<gene>
    <name evidence="1" type="ORF">M7I_7302</name>
</gene>
<evidence type="ECO:0000313" key="1">
    <source>
        <dbReference type="EMBL" id="EHK96977.1"/>
    </source>
</evidence>
<dbReference type="EMBL" id="AGUE01000214">
    <property type="protein sequence ID" value="EHK96977.1"/>
    <property type="molecule type" value="Genomic_DNA"/>
</dbReference>
<keyword evidence="2" id="KW-1185">Reference proteome</keyword>
<organism evidence="1 2">
    <name type="scientific">Glarea lozoyensis (strain ATCC 74030 / MF5533)</name>
    <dbReference type="NCBI Taxonomy" id="1104152"/>
    <lineage>
        <taxon>Eukaryota</taxon>
        <taxon>Fungi</taxon>
        <taxon>Dikarya</taxon>
        <taxon>Ascomycota</taxon>
        <taxon>Pezizomycotina</taxon>
        <taxon>Leotiomycetes</taxon>
        <taxon>Helotiales</taxon>
        <taxon>Helotiaceae</taxon>
        <taxon>Glarea</taxon>
    </lineage>
</organism>
<comment type="caution">
    <text evidence="1">The sequence shown here is derived from an EMBL/GenBank/DDBJ whole genome shotgun (WGS) entry which is preliminary data.</text>
</comment>
<reference evidence="1 2" key="1">
    <citation type="journal article" date="2012" name="Eukaryot. Cell">
        <title>Genome sequence of the fungus Glarea lozoyensis: the first genome sequence of a species from the Helotiaceae family.</title>
        <authorList>
            <person name="Youssar L."/>
            <person name="Gruening B.A."/>
            <person name="Erxleben A."/>
            <person name="Guenther S."/>
            <person name="Huettel W."/>
        </authorList>
    </citation>
    <scope>NUCLEOTIDE SEQUENCE [LARGE SCALE GENOMIC DNA]</scope>
    <source>
        <strain evidence="2">ATCC 74030 / MF5533</strain>
    </source>
</reference>
<name>H0EWX7_GLAL7</name>
<accession>H0EWX7</accession>